<keyword evidence="8 10" id="KW-0324">Glycolysis</keyword>
<dbReference type="GO" id="GO:0046872">
    <property type="term" value="F:metal ion binding"/>
    <property type="evidence" value="ECO:0007669"/>
    <property type="project" value="UniProtKB-KW"/>
</dbReference>
<evidence type="ECO:0000256" key="10">
    <source>
        <dbReference type="HAMAP-Rule" id="MF_01979"/>
    </source>
</evidence>
<gene>
    <name evidence="10" type="primary">pfp</name>
    <name evidence="12" type="ORF">SAMN04490178_13336</name>
</gene>
<dbReference type="UniPathway" id="UPA00109">
    <property type="reaction ID" value="UER00182"/>
</dbReference>
<evidence type="ECO:0000256" key="5">
    <source>
        <dbReference type="ARBA" id="ARBA00022723"/>
    </source>
</evidence>
<dbReference type="Gene3D" id="3.40.50.460">
    <property type="entry name" value="Phosphofructokinase domain"/>
    <property type="match status" value="1"/>
</dbReference>
<feature type="site" description="Important for catalytic activity and substrate specificity; stabilizes the transition state when the phosphoryl donor is PPi; prevents ATP from binding by mimicking the alpha-phosphate group of ATP" evidence="10">
    <location>
        <position position="108"/>
    </location>
</feature>
<proteinExistence type="inferred from homology"/>
<dbReference type="GO" id="GO:0005829">
    <property type="term" value="C:cytosol"/>
    <property type="evidence" value="ECO:0007669"/>
    <property type="project" value="TreeGrafter"/>
</dbReference>
<accession>A0A1H8XYN2</accession>
<feature type="domain" description="Phosphofructokinase" evidence="11">
    <location>
        <begin position="6"/>
        <end position="329"/>
    </location>
</feature>
<dbReference type="GO" id="GO:0003872">
    <property type="term" value="F:6-phosphofructokinase activity"/>
    <property type="evidence" value="ECO:0007669"/>
    <property type="project" value="UniProtKB-UniRule"/>
</dbReference>
<evidence type="ECO:0000259" key="11">
    <source>
        <dbReference type="Pfam" id="PF00365"/>
    </source>
</evidence>
<dbReference type="PANTHER" id="PTHR43650:SF1">
    <property type="entry name" value="PYROPHOSPHATE--FRUCTOSE 6-PHOSPHATE 1-PHOSPHOTRANSFERASE SUBUNIT BETA 2"/>
    <property type="match status" value="1"/>
</dbReference>
<evidence type="ECO:0000256" key="6">
    <source>
        <dbReference type="ARBA" id="ARBA00022777"/>
    </source>
</evidence>
<dbReference type="InterPro" id="IPR011403">
    <property type="entry name" value="PPi-PFK_TM0289"/>
</dbReference>
<reference evidence="12 13" key="1">
    <citation type="submission" date="2016-10" db="EMBL/GenBank/DDBJ databases">
        <authorList>
            <person name="de Groot N.N."/>
        </authorList>
    </citation>
    <scope>NUCLEOTIDE SEQUENCE [LARGE SCALE GENOMIC DNA]</scope>
    <source>
        <strain evidence="12 13">DSM 13305</strain>
    </source>
</reference>
<dbReference type="InterPro" id="IPR054846">
    <property type="entry name" value="PFKA_PPi_Ttgales"/>
</dbReference>
<comment type="function">
    <text evidence="2 10">Catalyzes the phosphorylation of D-fructose 6-phosphate, the first committing step of glycolysis. Uses inorganic phosphate (PPi) as phosphoryl donor instead of ATP like common ATP-dependent phosphofructokinases (ATP-PFKs), which renders the reaction reversible, and can thus function both in glycolysis and gluconeogenesis. Consistently, PPi-PFK can replace the enzymes of both the forward (ATP-PFK) and reverse (fructose-bisphosphatase (FBPase)) reactions.</text>
</comment>
<comment type="subunit">
    <text evidence="10">Homodimer.</text>
</comment>
<dbReference type="Proteomes" id="UP000198847">
    <property type="component" value="Unassembled WGS sequence"/>
</dbReference>
<dbReference type="Gene3D" id="3.40.50.450">
    <property type="match status" value="1"/>
</dbReference>
<dbReference type="GO" id="GO:0047334">
    <property type="term" value="F:diphosphate-fructose-6-phosphate 1-phosphotransferase activity"/>
    <property type="evidence" value="ECO:0007669"/>
    <property type="project" value="UniProtKB-EC"/>
</dbReference>
<feature type="binding site" evidence="10">
    <location>
        <begin position="182"/>
        <end position="184"/>
    </location>
    <ligand>
        <name>substrate</name>
    </ligand>
</feature>
<keyword evidence="5 10" id="KW-0479">Metal-binding</keyword>
<dbReference type="OrthoDB" id="9802503at2"/>
<feature type="binding site" evidence="10">
    <location>
        <position position="107"/>
    </location>
    <ligand>
        <name>Mg(2+)</name>
        <dbReference type="ChEBI" id="CHEBI:18420"/>
        <note>catalytic</note>
    </ligand>
</feature>
<dbReference type="InterPro" id="IPR000023">
    <property type="entry name" value="Phosphofructokinase_dom"/>
</dbReference>
<keyword evidence="6 10" id="KW-0418">Kinase</keyword>
<evidence type="ECO:0000256" key="7">
    <source>
        <dbReference type="ARBA" id="ARBA00022842"/>
    </source>
</evidence>
<feature type="binding site" evidence="10">
    <location>
        <position position="243"/>
    </location>
    <ligand>
        <name>substrate</name>
    </ligand>
</feature>
<comment type="pathway">
    <text evidence="10">Carbohydrate degradation; glycolysis; D-glyceraldehyde 3-phosphate and glycerone phosphate from D-glucose: step 3/4.</text>
</comment>
<evidence type="ECO:0000313" key="13">
    <source>
        <dbReference type="Proteomes" id="UP000198847"/>
    </source>
</evidence>
<dbReference type="GO" id="GO:0006002">
    <property type="term" value="P:fructose 6-phosphate metabolic process"/>
    <property type="evidence" value="ECO:0007669"/>
    <property type="project" value="InterPro"/>
</dbReference>
<dbReference type="InterPro" id="IPR035966">
    <property type="entry name" value="PKF_sf"/>
</dbReference>
<dbReference type="Pfam" id="PF00365">
    <property type="entry name" value="PFK"/>
    <property type="match status" value="1"/>
</dbReference>
<feature type="binding site" evidence="10">
    <location>
        <begin position="136"/>
        <end position="138"/>
    </location>
    <ligand>
        <name>substrate</name>
    </ligand>
</feature>
<dbReference type="PANTHER" id="PTHR43650">
    <property type="entry name" value="PYROPHOSPHATE--FRUCTOSE 6-PHOSPHATE 1-PHOSPHOTRANSFERASE"/>
    <property type="match status" value="1"/>
</dbReference>
<dbReference type="EMBL" id="FODY01000033">
    <property type="protein sequence ID" value="SEP44853.1"/>
    <property type="molecule type" value="Genomic_DNA"/>
</dbReference>
<dbReference type="PIRSF" id="PIRSF036482">
    <property type="entry name" value="PPi_PFK_TM0289"/>
    <property type="match status" value="1"/>
</dbReference>
<dbReference type="STRING" id="112903.SAMN04490178_13336"/>
<comment type="activity regulation">
    <text evidence="10">Non-allosteric.</text>
</comment>
<feature type="site" description="Important for catalytic activity; stabilizes the transition state when the phosphoryl donor is PPi" evidence="10">
    <location>
        <position position="135"/>
    </location>
</feature>
<comment type="similarity">
    <text evidence="10">Belongs to the phosphofructokinase type A (PFKA) family. PPi-dependent PFK group II subfamily. Clade 'Short' sub-subfamily.</text>
</comment>
<comment type="catalytic activity">
    <reaction evidence="9 10">
        <text>beta-D-fructose 6-phosphate + diphosphate = beta-D-fructose 1,6-bisphosphate + phosphate + H(+)</text>
        <dbReference type="Rhea" id="RHEA:13613"/>
        <dbReference type="ChEBI" id="CHEBI:15378"/>
        <dbReference type="ChEBI" id="CHEBI:32966"/>
        <dbReference type="ChEBI" id="CHEBI:33019"/>
        <dbReference type="ChEBI" id="CHEBI:43474"/>
        <dbReference type="ChEBI" id="CHEBI:57634"/>
        <dbReference type="EC" id="2.7.1.90"/>
    </reaction>
</comment>
<keyword evidence="7 10" id="KW-0460">Magnesium</keyword>
<dbReference type="InterPro" id="IPR022953">
    <property type="entry name" value="ATP_PFK"/>
</dbReference>
<evidence type="ECO:0000256" key="3">
    <source>
        <dbReference type="ARBA" id="ARBA00022490"/>
    </source>
</evidence>
<keyword evidence="3 10" id="KW-0963">Cytoplasm</keyword>
<organism evidence="12 13">
    <name type="scientific">Propionispora vibrioides</name>
    <dbReference type="NCBI Taxonomy" id="112903"/>
    <lineage>
        <taxon>Bacteria</taxon>
        <taxon>Bacillati</taxon>
        <taxon>Bacillota</taxon>
        <taxon>Negativicutes</taxon>
        <taxon>Selenomonadales</taxon>
        <taxon>Sporomusaceae</taxon>
        <taxon>Propionispora</taxon>
    </lineage>
</organism>
<comment type="subcellular location">
    <subcellularLocation>
        <location evidence="10">Cytoplasm</location>
    </subcellularLocation>
</comment>
<sequence>MSKNTVAILCGGGPAPGMNGVISGVTIAARNNGWDVIGVYEGFSHLAKGEKKVTSLTVDDVSKIHLQGGSIIHTARFNPTKNEEHLKTAINTLRELGVTHLVTIGGDDTAYSASTVASYAKKNMGINFSVVHVPKTIDNDLPLPEGVPTFGFETARQVGADIATNILEDAKTAQRWFLGIAMGRTAGHLPLGIGKSSAAQVTIIPEDFTEAKVHLSTVVDIIVGSVIKRLADGKGFGLAVVAEGIIEKIPEEDLSAVEGLERDEHGHIRYAEINFGELLKKAATKRLAELGIKMNFVTKDIGYETRCASPNAFDIEYTRDLGYSAVEFLKNGGADAIITVVNGEAKPLPFSEMLDPVTKKTAVRFVNVNSVKYKIARAMMTLLTAEDFKAGKVEKLAAVTNLSVDEFTKQFNK</sequence>
<keyword evidence="4 10" id="KW-0808">Transferase</keyword>
<evidence type="ECO:0000256" key="2">
    <source>
        <dbReference type="ARBA" id="ARBA00003138"/>
    </source>
</evidence>
<comment type="cofactor">
    <cofactor evidence="1 10">
        <name>Mg(2+)</name>
        <dbReference type="ChEBI" id="CHEBI:18420"/>
    </cofactor>
</comment>
<evidence type="ECO:0000256" key="1">
    <source>
        <dbReference type="ARBA" id="ARBA00001946"/>
    </source>
</evidence>
<evidence type="ECO:0000256" key="4">
    <source>
        <dbReference type="ARBA" id="ARBA00022679"/>
    </source>
</evidence>
<feature type="binding site" evidence="10">
    <location>
        <begin position="303"/>
        <end position="306"/>
    </location>
    <ligand>
        <name>substrate</name>
    </ligand>
</feature>
<keyword evidence="13" id="KW-1185">Reference proteome</keyword>
<evidence type="ECO:0000313" key="12">
    <source>
        <dbReference type="EMBL" id="SEP44853.1"/>
    </source>
</evidence>
<dbReference type="EC" id="2.7.1.90" evidence="10"/>
<dbReference type="AlphaFoldDB" id="A0A1H8XYN2"/>
<dbReference type="RefSeq" id="WP_091751522.1">
    <property type="nucleotide sequence ID" value="NZ_FODY01000033.1"/>
</dbReference>
<name>A0A1H8XYN2_9FIRM</name>
<dbReference type="NCBIfam" id="NF041103">
    <property type="entry name" value="PFKA_PPi_Ttgales"/>
    <property type="match status" value="1"/>
</dbReference>
<dbReference type="PRINTS" id="PR00476">
    <property type="entry name" value="PHFRCTKINASE"/>
</dbReference>
<dbReference type="GO" id="GO:0009749">
    <property type="term" value="P:response to glucose"/>
    <property type="evidence" value="ECO:0007669"/>
    <property type="project" value="TreeGrafter"/>
</dbReference>
<protein>
    <recommendedName>
        <fullName evidence="10">Pyrophosphate--fructose 6-phosphate 1-phosphotransferase</fullName>
        <ecNumber evidence="10">2.7.1.90</ecNumber>
    </recommendedName>
    <alternativeName>
        <fullName evidence="10">6-phosphofructokinase, pyrophosphate dependent</fullName>
    </alternativeName>
    <alternativeName>
        <fullName evidence="10">PPi-dependent phosphofructokinase</fullName>
        <shortName evidence="10">PPi-PFK</shortName>
    </alternativeName>
    <alternativeName>
        <fullName evidence="10">Pyrophosphate-dependent 6-phosphofructose-1-kinase</fullName>
    </alternativeName>
</protein>
<evidence type="ECO:0000256" key="8">
    <source>
        <dbReference type="ARBA" id="ARBA00023152"/>
    </source>
</evidence>
<evidence type="ECO:0000256" key="9">
    <source>
        <dbReference type="ARBA" id="ARBA00048072"/>
    </source>
</evidence>
<feature type="active site" description="Proton acceptor" evidence="10">
    <location>
        <position position="138"/>
    </location>
</feature>
<dbReference type="HAMAP" id="MF_01979">
    <property type="entry name" value="Phosphofructokinase_II_Short"/>
    <property type="match status" value="1"/>
</dbReference>
<dbReference type="SUPFAM" id="SSF53784">
    <property type="entry name" value="Phosphofructokinase"/>
    <property type="match status" value="1"/>
</dbReference>
<feature type="binding site" evidence="10">
    <location>
        <position position="13"/>
    </location>
    <ligand>
        <name>diphosphate</name>
        <dbReference type="ChEBI" id="CHEBI:33019"/>
    </ligand>
</feature>